<evidence type="ECO:0000256" key="1">
    <source>
        <dbReference type="SAM" id="MobiDB-lite"/>
    </source>
</evidence>
<accession>A6KFG9</accession>
<proteinExistence type="predicted"/>
<dbReference type="AlphaFoldDB" id="A6KFG9"/>
<evidence type="ECO:0000313" key="3">
    <source>
        <dbReference type="Proteomes" id="UP000234681"/>
    </source>
</evidence>
<protein>
    <submittedName>
        <fullName evidence="2">RCG24973</fullName>
    </submittedName>
</protein>
<organism evidence="2 3">
    <name type="scientific">Rattus norvegicus</name>
    <name type="common">Rat</name>
    <dbReference type="NCBI Taxonomy" id="10116"/>
    <lineage>
        <taxon>Eukaryota</taxon>
        <taxon>Metazoa</taxon>
        <taxon>Chordata</taxon>
        <taxon>Craniata</taxon>
        <taxon>Vertebrata</taxon>
        <taxon>Euteleostomi</taxon>
        <taxon>Mammalia</taxon>
        <taxon>Eutheria</taxon>
        <taxon>Euarchontoglires</taxon>
        <taxon>Glires</taxon>
        <taxon>Rodentia</taxon>
        <taxon>Myomorpha</taxon>
        <taxon>Muroidea</taxon>
        <taxon>Muridae</taxon>
        <taxon>Murinae</taxon>
        <taxon>Rattus</taxon>
    </lineage>
</organism>
<evidence type="ECO:0000313" key="2">
    <source>
        <dbReference type="EMBL" id="EDL75258.1"/>
    </source>
</evidence>
<name>A6KFG9_RAT</name>
<gene>
    <name evidence="2" type="ORF">rCG_24973</name>
</gene>
<feature type="region of interest" description="Disordered" evidence="1">
    <location>
        <begin position="1"/>
        <end position="26"/>
    </location>
</feature>
<dbReference type="EMBL" id="CH474044">
    <property type="protein sequence ID" value="EDL75258.1"/>
    <property type="molecule type" value="Genomic_DNA"/>
</dbReference>
<dbReference type="Proteomes" id="UP000234681">
    <property type="component" value="Chromosome 9"/>
</dbReference>
<reference evidence="2 3" key="1">
    <citation type="submission" date="2005-09" db="EMBL/GenBank/DDBJ databases">
        <authorList>
            <person name="Mural R.J."/>
            <person name="Li P.W."/>
            <person name="Adams M.D."/>
            <person name="Amanatides P.G."/>
            <person name="Baden-Tillson H."/>
            <person name="Barnstead M."/>
            <person name="Chin S.H."/>
            <person name="Dew I."/>
            <person name="Evans C.A."/>
            <person name="Ferriera S."/>
            <person name="Flanigan M."/>
            <person name="Fosler C."/>
            <person name="Glodek A."/>
            <person name="Gu Z."/>
            <person name="Holt R.A."/>
            <person name="Jennings D."/>
            <person name="Kraft C.L."/>
            <person name="Lu F."/>
            <person name="Nguyen T."/>
            <person name="Nusskern D.R."/>
            <person name="Pfannkoch C.M."/>
            <person name="Sitter C."/>
            <person name="Sutton G.G."/>
            <person name="Venter J.C."/>
            <person name="Wang Z."/>
            <person name="Woodage T."/>
            <person name="Zheng X.H."/>
            <person name="Zhong F."/>
        </authorList>
    </citation>
    <scope>NUCLEOTIDE SEQUENCE [LARGE SCALE GENOMIC DNA]</scope>
    <source>
        <strain>BN</strain>
        <strain evidence="3">Sprague-Dawley</strain>
    </source>
</reference>
<sequence>MLISRQNDVTPKGFAKESTSSSKTERTTVQLDHFFRLSPLPKTGNMWACFCQRMLYPQGSRDFIHRRNQLVCLLSSSSQALTKIIRMLRTLLIKTFSLGGQDKR</sequence>